<dbReference type="OrthoDB" id="2563021at2759"/>
<accession>A0A9P5XA80</accession>
<sequence>MFISQNPTAPYSLQVYTSTATTPFIIPAGDQLSFDWDVPFAPGTQYQICMFDKNGVSGGCQAMYTVVQNMTVANPVCRNVTAPPQLAIEGEVAEGPISQYGFINQCTDISITPKGGKPPYTLTISPPLHPPYNITSKNGDPIVWTVSLSRSYPFFMSLFSSDGLMWANGPMHSGGPGPDDCLAPGSIPHGKAAGIAAGASFATFIGGLLLGYAGLRLFRYIQSRRAGNLELGPFRELRETDRRWTLGTVMSGDSDLEKPLPHIPQRFASLRDGDEWDPTAEPQGTAAGSDESDSHNPRFPVRTRTVILHYDGGRIRAESQGPNDVVELPPEYRRPSVYSDSNAGRMSASTETPVPIPSREGIRSTN</sequence>
<evidence type="ECO:0000313" key="4">
    <source>
        <dbReference type="Proteomes" id="UP000807342"/>
    </source>
</evidence>
<proteinExistence type="predicted"/>
<dbReference type="EMBL" id="MU151273">
    <property type="protein sequence ID" value="KAF9445925.1"/>
    <property type="molecule type" value="Genomic_DNA"/>
</dbReference>
<comment type="caution">
    <text evidence="3">The sequence shown here is derived from an EMBL/GenBank/DDBJ whole genome shotgun (WGS) entry which is preliminary data.</text>
</comment>
<name>A0A9P5XA80_9AGAR</name>
<feature type="region of interest" description="Disordered" evidence="1">
    <location>
        <begin position="313"/>
        <end position="366"/>
    </location>
</feature>
<feature type="compositionally biased region" description="Polar residues" evidence="1">
    <location>
        <begin position="338"/>
        <end position="352"/>
    </location>
</feature>
<feature type="transmembrane region" description="Helical" evidence="2">
    <location>
        <begin position="192"/>
        <end position="215"/>
    </location>
</feature>
<reference evidence="3" key="1">
    <citation type="submission" date="2020-11" db="EMBL/GenBank/DDBJ databases">
        <authorList>
            <consortium name="DOE Joint Genome Institute"/>
            <person name="Ahrendt S."/>
            <person name="Riley R."/>
            <person name="Andreopoulos W."/>
            <person name="Labutti K."/>
            <person name="Pangilinan J."/>
            <person name="Ruiz-Duenas F.J."/>
            <person name="Barrasa J.M."/>
            <person name="Sanchez-Garcia M."/>
            <person name="Camarero S."/>
            <person name="Miyauchi S."/>
            <person name="Serrano A."/>
            <person name="Linde D."/>
            <person name="Babiker R."/>
            <person name="Drula E."/>
            <person name="Ayuso-Fernandez I."/>
            <person name="Pacheco R."/>
            <person name="Padilla G."/>
            <person name="Ferreira P."/>
            <person name="Barriuso J."/>
            <person name="Kellner H."/>
            <person name="Castanera R."/>
            <person name="Alfaro M."/>
            <person name="Ramirez L."/>
            <person name="Pisabarro A.G."/>
            <person name="Kuo A."/>
            <person name="Tritt A."/>
            <person name="Lipzen A."/>
            <person name="He G."/>
            <person name="Yan M."/>
            <person name="Ng V."/>
            <person name="Cullen D."/>
            <person name="Martin F."/>
            <person name="Rosso M.-N."/>
            <person name="Henrissat B."/>
            <person name="Hibbett D."/>
            <person name="Martinez A.T."/>
            <person name="Grigoriev I.V."/>
        </authorList>
    </citation>
    <scope>NUCLEOTIDE SEQUENCE</scope>
    <source>
        <strain evidence="3">MF-IS2</strain>
    </source>
</reference>
<evidence type="ECO:0000256" key="2">
    <source>
        <dbReference type="SAM" id="Phobius"/>
    </source>
</evidence>
<evidence type="ECO:0000256" key="1">
    <source>
        <dbReference type="SAM" id="MobiDB-lite"/>
    </source>
</evidence>
<feature type="region of interest" description="Disordered" evidence="1">
    <location>
        <begin position="271"/>
        <end position="301"/>
    </location>
</feature>
<organism evidence="3 4">
    <name type="scientific">Macrolepiota fuliginosa MF-IS2</name>
    <dbReference type="NCBI Taxonomy" id="1400762"/>
    <lineage>
        <taxon>Eukaryota</taxon>
        <taxon>Fungi</taxon>
        <taxon>Dikarya</taxon>
        <taxon>Basidiomycota</taxon>
        <taxon>Agaricomycotina</taxon>
        <taxon>Agaricomycetes</taxon>
        <taxon>Agaricomycetidae</taxon>
        <taxon>Agaricales</taxon>
        <taxon>Agaricineae</taxon>
        <taxon>Agaricaceae</taxon>
        <taxon>Macrolepiota</taxon>
    </lineage>
</organism>
<keyword evidence="2" id="KW-1133">Transmembrane helix</keyword>
<evidence type="ECO:0000313" key="3">
    <source>
        <dbReference type="EMBL" id="KAF9445925.1"/>
    </source>
</evidence>
<keyword evidence="2" id="KW-0812">Transmembrane</keyword>
<dbReference type="Proteomes" id="UP000807342">
    <property type="component" value="Unassembled WGS sequence"/>
</dbReference>
<keyword evidence="2" id="KW-0472">Membrane</keyword>
<protein>
    <submittedName>
        <fullName evidence="3">Uncharacterized protein</fullName>
    </submittedName>
</protein>
<gene>
    <name evidence="3" type="ORF">P691DRAFT_777216</name>
</gene>
<dbReference type="AlphaFoldDB" id="A0A9P5XA80"/>
<keyword evidence="4" id="KW-1185">Reference proteome</keyword>